<dbReference type="InterPro" id="IPR001806">
    <property type="entry name" value="Small_GTPase"/>
</dbReference>
<dbReference type="Pfam" id="PF00071">
    <property type="entry name" value="Ras"/>
    <property type="match status" value="1"/>
</dbReference>
<evidence type="ECO:0000313" key="2">
    <source>
        <dbReference type="EMBL" id="KAH7127992.1"/>
    </source>
</evidence>
<dbReference type="GO" id="GO:0005525">
    <property type="term" value="F:GTP binding"/>
    <property type="evidence" value="ECO:0007669"/>
    <property type="project" value="InterPro"/>
</dbReference>
<feature type="region of interest" description="Disordered" evidence="1">
    <location>
        <begin position="187"/>
        <end position="208"/>
    </location>
</feature>
<dbReference type="AlphaFoldDB" id="A0A9P9DZS5"/>
<dbReference type="EMBL" id="JAGMUU010000022">
    <property type="protein sequence ID" value="KAH7127992.1"/>
    <property type="molecule type" value="Genomic_DNA"/>
</dbReference>
<gene>
    <name evidence="2" type="ORF">B0J13DRAFT_564815</name>
</gene>
<feature type="compositionally biased region" description="Polar residues" evidence="1">
    <location>
        <begin position="194"/>
        <end position="208"/>
    </location>
</feature>
<proteinExistence type="predicted"/>
<reference evidence="2" key="1">
    <citation type="journal article" date="2021" name="Nat. Commun.">
        <title>Genetic determinants of endophytism in the Arabidopsis root mycobiome.</title>
        <authorList>
            <person name="Mesny F."/>
            <person name="Miyauchi S."/>
            <person name="Thiergart T."/>
            <person name="Pickel B."/>
            <person name="Atanasova L."/>
            <person name="Karlsson M."/>
            <person name="Huettel B."/>
            <person name="Barry K.W."/>
            <person name="Haridas S."/>
            <person name="Chen C."/>
            <person name="Bauer D."/>
            <person name="Andreopoulos W."/>
            <person name="Pangilinan J."/>
            <person name="LaButti K."/>
            <person name="Riley R."/>
            <person name="Lipzen A."/>
            <person name="Clum A."/>
            <person name="Drula E."/>
            <person name="Henrissat B."/>
            <person name="Kohler A."/>
            <person name="Grigoriev I.V."/>
            <person name="Martin F.M."/>
            <person name="Hacquard S."/>
        </authorList>
    </citation>
    <scope>NUCLEOTIDE SEQUENCE</scope>
    <source>
        <strain evidence="2">MPI-CAGE-AT-0021</strain>
    </source>
</reference>
<evidence type="ECO:0000313" key="3">
    <source>
        <dbReference type="Proteomes" id="UP000717696"/>
    </source>
</evidence>
<dbReference type="OrthoDB" id="265044at2759"/>
<accession>A0A9P9DZS5</accession>
<dbReference type="InterPro" id="IPR027417">
    <property type="entry name" value="P-loop_NTPase"/>
</dbReference>
<dbReference type="GO" id="GO:0003924">
    <property type="term" value="F:GTPase activity"/>
    <property type="evidence" value="ECO:0007669"/>
    <property type="project" value="InterPro"/>
</dbReference>
<sequence length="208" mass="22932">MLAAHNCHGRRPRRPIKVAVLGSPQTGRSKVISRISLGSTWSICGSDGEDENLTSVTSSECRGTSLEFTMVCSTNTDSKDDAHERLVRSSDAFMLVYDVTAPHTFAGVQALHGDFFGPLEKGKPVWVCARGMFKPPEDRKISAEQGERFSEEIGAEFRCISIKERVGLDDSFAQEIAHRLFPDSIPALKDKNMQGPSQPNSQLYTVKE</sequence>
<organism evidence="2 3">
    <name type="scientific">Dactylonectria estremocensis</name>
    <dbReference type="NCBI Taxonomy" id="1079267"/>
    <lineage>
        <taxon>Eukaryota</taxon>
        <taxon>Fungi</taxon>
        <taxon>Dikarya</taxon>
        <taxon>Ascomycota</taxon>
        <taxon>Pezizomycotina</taxon>
        <taxon>Sordariomycetes</taxon>
        <taxon>Hypocreomycetidae</taxon>
        <taxon>Hypocreales</taxon>
        <taxon>Nectriaceae</taxon>
        <taxon>Dactylonectria</taxon>
    </lineage>
</organism>
<keyword evidence="3" id="KW-1185">Reference proteome</keyword>
<dbReference type="SUPFAM" id="SSF52540">
    <property type="entry name" value="P-loop containing nucleoside triphosphate hydrolases"/>
    <property type="match status" value="1"/>
</dbReference>
<name>A0A9P9DZS5_9HYPO</name>
<dbReference type="Proteomes" id="UP000717696">
    <property type="component" value="Unassembled WGS sequence"/>
</dbReference>
<protein>
    <submittedName>
        <fullName evidence="2">Uncharacterized protein</fullName>
    </submittedName>
</protein>
<comment type="caution">
    <text evidence="2">The sequence shown here is derived from an EMBL/GenBank/DDBJ whole genome shotgun (WGS) entry which is preliminary data.</text>
</comment>
<dbReference type="Gene3D" id="3.40.50.300">
    <property type="entry name" value="P-loop containing nucleotide triphosphate hydrolases"/>
    <property type="match status" value="1"/>
</dbReference>
<evidence type="ECO:0000256" key="1">
    <source>
        <dbReference type="SAM" id="MobiDB-lite"/>
    </source>
</evidence>